<dbReference type="InterPro" id="IPR052726">
    <property type="entry name" value="Phage_Baseplate_Hub"/>
</dbReference>
<dbReference type="Pfam" id="PF26078">
    <property type="entry name" value="Baseplate_J_M"/>
    <property type="match status" value="1"/>
</dbReference>
<name>A0AAE9Z264_9GAMM</name>
<dbReference type="InterPro" id="IPR058531">
    <property type="entry name" value="Baseplate_J_M"/>
</dbReference>
<dbReference type="RefSeq" id="WP_044838313.1">
    <property type="nucleotide sequence ID" value="NZ_CP059733.1"/>
</dbReference>
<reference evidence="2 3" key="2">
    <citation type="journal article" date="2022" name="Mar. Drugs">
        <title>Bioassay-Guided Fractionation Leads to the Detection of Cholic Acid Generated by the Rare Thalassomonas sp.</title>
        <authorList>
            <person name="Pheiffer F."/>
            <person name="Schneider Y.K."/>
            <person name="Hansen E.H."/>
            <person name="Andersen J.H."/>
            <person name="Isaksson J."/>
            <person name="Busche T."/>
            <person name="R C."/>
            <person name="Kalinowski J."/>
            <person name="Zyl L.V."/>
            <person name="Trindade M."/>
        </authorList>
    </citation>
    <scope>NUCLEOTIDE SEQUENCE [LARGE SCALE GENOMIC DNA]</scope>
    <source>
        <strain evidence="2 3">XOM25</strain>
    </source>
</reference>
<dbReference type="KEGG" id="tvd:SG34_025645"/>
<protein>
    <submittedName>
        <fullName evidence="2">Baseplate J/gp47 family protein</fullName>
    </submittedName>
</protein>
<reference evidence="2 3" key="1">
    <citation type="journal article" date="2015" name="Genome Announc.">
        <title>Draft Genome Sequences of Marine Isolates of Thalassomonas viridans and Thalassomonas actiniarum.</title>
        <authorList>
            <person name="Olonade I."/>
            <person name="van Zyl L.J."/>
            <person name="Trindade M."/>
        </authorList>
    </citation>
    <scope>NUCLEOTIDE SEQUENCE [LARGE SCALE GENOMIC DNA]</scope>
    <source>
        <strain evidence="2 3">XOM25</strain>
    </source>
</reference>
<proteinExistence type="predicted"/>
<dbReference type="PANTHER" id="PTHR35862">
    <property type="entry name" value="FELS-2 PROPHAGE PROTEIN"/>
    <property type="match status" value="1"/>
</dbReference>
<dbReference type="InterPro" id="IPR014507">
    <property type="entry name" value="Baseplate_assembly_J_pred"/>
</dbReference>
<evidence type="ECO:0000313" key="2">
    <source>
        <dbReference type="EMBL" id="WDE04674.1"/>
    </source>
</evidence>
<dbReference type="AlphaFoldDB" id="A0AAE9Z264"/>
<dbReference type="Proteomes" id="UP000032352">
    <property type="component" value="Chromosome"/>
</dbReference>
<dbReference type="EMBL" id="CP059733">
    <property type="protein sequence ID" value="WDE04674.1"/>
    <property type="molecule type" value="Genomic_DNA"/>
</dbReference>
<keyword evidence="3" id="KW-1185">Reference proteome</keyword>
<organism evidence="2 3">
    <name type="scientific">Thalassomonas viridans</name>
    <dbReference type="NCBI Taxonomy" id="137584"/>
    <lineage>
        <taxon>Bacteria</taxon>
        <taxon>Pseudomonadati</taxon>
        <taxon>Pseudomonadota</taxon>
        <taxon>Gammaproteobacteria</taxon>
        <taxon>Alteromonadales</taxon>
        <taxon>Colwelliaceae</taxon>
        <taxon>Thalassomonas</taxon>
    </lineage>
</organism>
<gene>
    <name evidence="2" type="ORF">SG34_025645</name>
</gene>
<dbReference type="PIRSF" id="PIRSF020481">
    <property type="entry name" value="BAP"/>
    <property type="match status" value="1"/>
</dbReference>
<sequence>MTAFKLLDLSKVPVPDIIQSPDFETTYRQLKDILVGLEPAYAEVLALESEPLAKALQVFAYREILLEAKINDATRANMLASATGKDLDAIGARYNVERLELQAEDLLASPPVIQVLEEDTGYRRRIQMAFDGLNTAGSEDAYVFHALSASGEVLDADASSPSPCNMVVTILGREGNGIPNENLLSSVRRHFGLSDDGSTVLDKASKVRPLGDKVSVVAAEVHEYEVEAVLTILPGPSGDVITQAAEVAVQAYVADRHKLGYDVTLSGLYAALHQAGVHSVELISPVADLKMNAVQAAYCRGIKISVGGVDE</sequence>
<evidence type="ECO:0000313" key="3">
    <source>
        <dbReference type="Proteomes" id="UP000032352"/>
    </source>
</evidence>
<accession>A0AAE9Z264</accession>
<feature type="domain" description="Baseplate J-like central" evidence="1">
    <location>
        <begin position="135"/>
        <end position="218"/>
    </location>
</feature>
<dbReference type="PANTHER" id="PTHR35862:SF1">
    <property type="entry name" value="FELS-2 PROPHAGE PROTEIN"/>
    <property type="match status" value="1"/>
</dbReference>
<evidence type="ECO:0000259" key="1">
    <source>
        <dbReference type="Pfam" id="PF26078"/>
    </source>
</evidence>